<dbReference type="EMBL" id="CACTIH010001915">
    <property type="protein sequence ID" value="CAA2968601.1"/>
    <property type="molecule type" value="Genomic_DNA"/>
</dbReference>
<dbReference type="Proteomes" id="UP000594638">
    <property type="component" value="Unassembled WGS sequence"/>
</dbReference>
<dbReference type="AlphaFoldDB" id="A0A8S0QNL2"/>
<name>A0A8S0QNL2_OLEEU</name>
<sequence length="50" mass="5760">GIELLDKEVELKDDVWEKVVEVMAVIEAETRIEEFLLKPLILMISSQTCI</sequence>
<dbReference type="Gramene" id="OE9A067596T1">
    <property type="protein sequence ID" value="OE9A067596C1"/>
    <property type="gene ID" value="OE9A067596"/>
</dbReference>
<feature type="non-terminal residue" evidence="1">
    <location>
        <position position="1"/>
    </location>
</feature>
<protein>
    <submittedName>
        <fullName evidence="1">Uncharacterized protein</fullName>
    </submittedName>
</protein>
<organism evidence="1 2">
    <name type="scientific">Olea europaea subsp. europaea</name>
    <dbReference type="NCBI Taxonomy" id="158383"/>
    <lineage>
        <taxon>Eukaryota</taxon>
        <taxon>Viridiplantae</taxon>
        <taxon>Streptophyta</taxon>
        <taxon>Embryophyta</taxon>
        <taxon>Tracheophyta</taxon>
        <taxon>Spermatophyta</taxon>
        <taxon>Magnoliopsida</taxon>
        <taxon>eudicotyledons</taxon>
        <taxon>Gunneridae</taxon>
        <taxon>Pentapetalae</taxon>
        <taxon>asterids</taxon>
        <taxon>lamiids</taxon>
        <taxon>Lamiales</taxon>
        <taxon>Oleaceae</taxon>
        <taxon>Oleeae</taxon>
        <taxon>Olea</taxon>
    </lineage>
</organism>
<reference evidence="1 2" key="1">
    <citation type="submission" date="2019-12" db="EMBL/GenBank/DDBJ databases">
        <authorList>
            <person name="Alioto T."/>
            <person name="Alioto T."/>
            <person name="Gomez Garrido J."/>
        </authorList>
    </citation>
    <scope>NUCLEOTIDE SEQUENCE [LARGE SCALE GENOMIC DNA]</scope>
</reference>
<comment type="caution">
    <text evidence="1">The sequence shown here is derived from an EMBL/GenBank/DDBJ whole genome shotgun (WGS) entry which is preliminary data.</text>
</comment>
<gene>
    <name evidence="1" type="ORF">OLEA9_A067596</name>
</gene>
<keyword evidence="2" id="KW-1185">Reference proteome</keyword>
<accession>A0A8S0QNL2</accession>
<proteinExistence type="predicted"/>
<evidence type="ECO:0000313" key="1">
    <source>
        <dbReference type="EMBL" id="CAA2968601.1"/>
    </source>
</evidence>
<evidence type="ECO:0000313" key="2">
    <source>
        <dbReference type="Proteomes" id="UP000594638"/>
    </source>
</evidence>